<dbReference type="AlphaFoldDB" id="A0A6A6GZB7"/>
<dbReference type="Proteomes" id="UP000800092">
    <property type="component" value="Unassembled WGS sequence"/>
</dbReference>
<protein>
    <submittedName>
        <fullName evidence="2">Uncharacterized protein</fullName>
    </submittedName>
</protein>
<evidence type="ECO:0000256" key="1">
    <source>
        <dbReference type="SAM" id="MobiDB-lite"/>
    </source>
</evidence>
<evidence type="ECO:0000313" key="2">
    <source>
        <dbReference type="EMBL" id="KAF2230941.1"/>
    </source>
</evidence>
<feature type="compositionally biased region" description="Basic and acidic residues" evidence="1">
    <location>
        <begin position="190"/>
        <end position="199"/>
    </location>
</feature>
<organism evidence="2 3">
    <name type="scientific">Viridothelium virens</name>
    <name type="common">Speckled blister lichen</name>
    <name type="synonym">Trypethelium virens</name>
    <dbReference type="NCBI Taxonomy" id="1048519"/>
    <lineage>
        <taxon>Eukaryota</taxon>
        <taxon>Fungi</taxon>
        <taxon>Dikarya</taxon>
        <taxon>Ascomycota</taxon>
        <taxon>Pezizomycotina</taxon>
        <taxon>Dothideomycetes</taxon>
        <taxon>Dothideomycetes incertae sedis</taxon>
        <taxon>Trypetheliales</taxon>
        <taxon>Trypetheliaceae</taxon>
        <taxon>Viridothelium</taxon>
    </lineage>
</organism>
<reference evidence="2" key="1">
    <citation type="journal article" date="2020" name="Stud. Mycol.">
        <title>101 Dothideomycetes genomes: a test case for predicting lifestyles and emergence of pathogens.</title>
        <authorList>
            <person name="Haridas S."/>
            <person name="Albert R."/>
            <person name="Binder M."/>
            <person name="Bloem J."/>
            <person name="Labutti K."/>
            <person name="Salamov A."/>
            <person name="Andreopoulos B."/>
            <person name="Baker S."/>
            <person name="Barry K."/>
            <person name="Bills G."/>
            <person name="Bluhm B."/>
            <person name="Cannon C."/>
            <person name="Castanera R."/>
            <person name="Culley D."/>
            <person name="Daum C."/>
            <person name="Ezra D."/>
            <person name="Gonzalez J."/>
            <person name="Henrissat B."/>
            <person name="Kuo A."/>
            <person name="Liang C."/>
            <person name="Lipzen A."/>
            <person name="Lutzoni F."/>
            <person name="Magnuson J."/>
            <person name="Mondo S."/>
            <person name="Nolan M."/>
            <person name="Ohm R."/>
            <person name="Pangilinan J."/>
            <person name="Park H.-J."/>
            <person name="Ramirez L."/>
            <person name="Alfaro M."/>
            <person name="Sun H."/>
            <person name="Tritt A."/>
            <person name="Yoshinaga Y."/>
            <person name="Zwiers L.-H."/>
            <person name="Turgeon B."/>
            <person name="Goodwin S."/>
            <person name="Spatafora J."/>
            <person name="Crous P."/>
            <person name="Grigoriev I."/>
        </authorList>
    </citation>
    <scope>NUCLEOTIDE SEQUENCE</scope>
    <source>
        <strain evidence="2">Tuck. ex Michener</strain>
    </source>
</reference>
<keyword evidence="3" id="KW-1185">Reference proteome</keyword>
<dbReference type="OrthoDB" id="436852at2759"/>
<feature type="region of interest" description="Disordered" evidence="1">
    <location>
        <begin position="22"/>
        <end position="58"/>
    </location>
</feature>
<sequence length="339" mass="37766">MCRRDGEECGLRFFREKLGLEEREGQGQKAGKRGRRKSNYTDNTVNTGEVEDAGEDLGSRGGALRVGEVAALVDAVPDFVSFRALGEGVLSPPATVVEPDEKAKDPIDGPIAFLNESERETLAHIVKRKEELRAKHSLFKEREKFIALCKEQHGKVAEREGVDPKNVCGYDFRLSWTDGEFRAWLERQKQKEIPKKEDGASSITNGDSNAGKESGTEGEGEVCLRKKCPRHSNWKQLVLQDVRFEVADVGDEMRRVDKEEKEIRERAMVRWREKVNGSGDSAHVEIVEDGDIDAKAEAKMNEDAIGKETAAVKEVATLLETGHTTAIEDVEMQNRAEAA</sequence>
<evidence type="ECO:0000313" key="3">
    <source>
        <dbReference type="Proteomes" id="UP000800092"/>
    </source>
</evidence>
<feature type="region of interest" description="Disordered" evidence="1">
    <location>
        <begin position="190"/>
        <end position="219"/>
    </location>
</feature>
<accession>A0A6A6GZB7</accession>
<proteinExistence type="predicted"/>
<name>A0A6A6GZB7_VIRVR</name>
<dbReference type="EMBL" id="ML991833">
    <property type="protein sequence ID" value="KAF2230941.1"/>
    <property type="molecule type" value="Genomic_DNA"/>
</dbReference>
<gene>
    <name evidence="2" type="ORF">EV356DRAFT_579563</name>
</gene>